<dbReference type="OrthoDB" id="8255899at2"/>
<feature type="chain" id="PRO_5011658913" description="YXWGXW repeat-containing protein" evidence="1">
    <location>
        <begin position="19"/>
        <end position="96"/>
    </location>
</feature>
<sequence>MNISKFALAAALSLGALGLEGEAASALPMSGLAPPLRTDGAATSVQDVRWICGPYGGCRWAPGWRYWGPPRPWGPYGFYRPWRRHYGWGGYYRHYW</sequence>
<keyword evidence="1" id="KW-0732">Signal</keyword>
<dbReference type="STRING" id="1612308.SAMN05444581_12035"/>
<evidence type="ECO:0000313" key="2">
    <source>
        <dbReference type="EMBL" id="SFK78533.1"/>
    </source>
</evidence>
<evidence type="ECO:0000313" key="3">
    <source>
        <dbReference type="Proteomes" id="UP000198755"/>
    </source>
</evidence>
<feature type="signal peptide" evidence="1">
    <location>
        <begin position="1"/>
        <end position="18"/>
    </location>
</feature>
<accession>A0A1I4CCN1</accession>
<reference evidence="2 3" key="1">
    <citation type="submission" date="2016-10" db="EMBL/GenBank/DDBJ databases">
        <authorList>
            <person name="de Groot N.N."/>
        </authorList>
    </citation>
    <scope>NUCLEOTIDE SEQUENCE [LARGE SCALE GENOMIC DNA]</scope>
    <source>
        <strain evidence="2 3">NE2</strain>
    </source>
</reference>
<evidence type="ECO:0008006" key="4">
    <source>
        <dbReference type="Google" id="ProtNLM"/>
    </source>
</evidence>
<keyword evidence="3" id="KW-1185">Reference proteome</keyword>
<organism evidence="2 3">
    <name type="scientific">Methylocapsa palsarum</name>
    <dbReference type="NCBI Taxonomy" id="1612308"/>
    <lineage>
        <taxon>Bacteria</taxon>
        <taxon>Pseudomonadati</taxon>
        <taxon>Pseudomonadota</taxon>
        <taxon>Alphaproteobacteria</taxon>
        <taxon>Hyphomicrobiales</taxon>
        <taxon>Beijerinckiaceae</taxon>
        <taxon>Methylocapsa</taxon>
    </lineage>
</organism>
<dbReference type="RefSeq" id="WP_139223688.1">
    <property type="nucleotide sequence ID" value="NZ_FOSN01000020.1"/>
</dbReference>
<evidence type="ECO:0000256" key="1">
    <source>
        <dbReference type="SAM" id="SignalP"/>
    </source>
</evidence>
<protein>
    <recommendedName>
        <fullName evidence="4">YXWGXW repeat-containing protein</fullName>
    </recommendedName>
</protein>
<dbReference type="Proteomes" id="UP000198755">
    <property type="component" value="Unassembled WGS sequence"/>
</dbReference>
<name>A0A1I4CCN1_9HYPH</name>
<gene>
    <name evidence="2" type="ORF">SAMN05444581_12035</name>
</gene>
<dbReference type="EMBL" id="FOSN01000020">
    <property type="protein sequence ID" value="SFK78533.1"/>
    <property type="molecule type" value="Genomic_DNA"/>
</dbReference>
<dbReference type="AlphaFoldDB" id="A0A1I4CCN1"/>
<proteinExistence type="predicted"/>